<dbReference type="InterPro" id="IPR002938">
    <property type="entry name" value="FAD-bd"/>
</dbReference>
<dbReference type="SUPFAM" id="SSF51905">
    <property type="entry name" value="FAD/NAD(P)-binding domain"/>
    <property type="match status" value="1"/>
</dbReference>
<feature type="domain" description="FAD-binding" evidence="4">
    <location>
        <begin position="5"/>
        <end position="335"/>
    </location>
</feature>
<evidence type="ECO:0000256" key="1">
    <source>
        <dbReference type="ARBA" id="ARBA00001974"/>
    </source>
</evidence>
<name>A0A853ADZ7_9PSEU</name>
<evidence type="ECO:0000313" key="6">
    <source>
        <dbReference type="Proteomes" id="UP000587002"/>
    </source>
</evidence>
<dbReference type="InterPro" id="IPR050641">
    <property type="entry name" value="RIFMO-like"/>
</dbReference>
<keyword evidence="3" id="KW-0274">FAD</keyword>
<dbReference type="EMBL" id="JACCFJ010000001">
    <property type="protein sequence ID" value="NYI82704.1"/>
    <property type="molecule type" value="Genomic_DNA"/>
</dbReference>
<dbReference type="PANTHER" id="PTHR43004:SF19">
    <property type="entry name" value="BINDING MONOOXYGENASE, PUTATIVE (JCVI)-RELATED"/>
    <property type="match status" value="1"/>
</dbReference>
<dbReference type="Proteomes" id="UP000587002">
    <property type="component" value="Unassembled WGS sequence"/>
</dbReference>
<keyword evidence="2" id="KW-0285">Flavoprotein</keyword>
<keyword evidence="6" id="KW-1185">Reference proteome</keyword>
<dbReference type="AlphaFoldDB" id="A0A853ADZ7"/>
<evidence type="ECO:0000259" key="4">
    <source>
        <dbReference type="Pfam" id="PF01494"/>
    </source>
</evidence>
<dbReference type="PANTHER" id="PTHR43004">
    <property type="entry name" value="TRK SYSTEM POTASSIUM UPTAKE PROTEIN"/>
    <property type="match status" value="1"/>
</dbReference>
<dbReference type="GO" id="GO:0016709">
    <property type="term" value="F:oxidoreductase activity, acting on paired donors, with incorporation or reduction of molecular oxygen, NAD(P)H as one donor, and incorporation of one atom of oxygen"/>
    <property type="evidence" value="ECO:0007669"/>
    <property type="project" value="UniProtKB-ARBA"/>
</dbReference>
<gene>
    <name evidence="5" type="ORF">HNR68_001334</name>
</gene>
<evidence type="ECO:0000256" key="2">
    <source>
        <dbReference type="ARBA" id="ARBA00022630"/>
    </source>
</evidence>
<dbReference type="PRINTS" id="PR00420">
    <property type="entry name" value="RNGMNOXGNASE"/>
</dbReference>
<comment type="cofactor">
    <cofactor evidence="1">
        <name>FAD</name>
        <dbReference type="ChEBI" id="CHEBI:57692"/>
    </cofactor>
</comment>
<dbReference type="Pfam" id="PF01494">
    <property type="entry name" value="FAD_binding_3"/>
    <property type="match status" value="1"/>
</dbReference>
<sequence>MGADMGVLVVGAGPTGLALACALRAHDVPVRVIDRAGGPATTSRANILHARGVEVLNRLGALGDLPERAQPAVQLTLRAGHEPLATVRFGEIEGRQLRALFIPQTAVEEALHRRLTELGGSVEWGRELTDLAQGPDGVTATVSGETAHADYVVGCDGAHSAVRRLAGIGFPGVALADQWLLADVTADWDLDRRGSSGWFSRDGVFFAIPMRSEHDDAWRVMADAEHADGDVLDQLRRLLVERTGQADAVLREADWTSVFRIHRRLADSYRAGRVLLAGDAAHIHSPFGGQGMNTGIGDAENLAWKLALVVQGRASAALLDTYQAERRPLAEDVLRGTTATTRVLLTDGAVGRAARAVTARVARLGPVQRYATWLASQLWVTYREGPLGARRGPRPRPGDRVPDLVCRDADGRRTRLHAELRGRWAVLGGDGVSLGEPFVHLAPERPLRGTWLVRPDGHLAWRGDTPGQLLRWFETTLRTGRAA</sequence>
<dbReference type="Gene3D" id="3.40.30.120">
    <property type="match status" value="1"/>
</dbReference>
<proteinExistence type="predicted"/>
<dbReference type="GO" id="GO:0071949">
    <property type="term" value="F:FAD binding"/>
    <property type="evidence" value="ECO:0007669"/>
    <property type="project" value="InterPro"/>
</dbReference>
<dbReference type="RefSeq" id="WP_246330404.1">
    <property type="nucleotide sequence ID" value="NZ_BAABFH010000001.1"/>
</dbReference>
<organism evidence="5 6">
    <name type="scientific">Saccharopolyspora hordei</name>
    <dbReference type="NCBI Taxonomy" id="1838"/>
    <lineage>
        <taxon>Bacteria</taxon>
        <taxon>Bacillati</taxon>
        <taxon>Actinomycetota</taxon>
        <taxon>Actinomycetes</taxon>
        <taxon>Pseudonocardiales</taxon>
        <taxon>Pseudonocardiaceae</taxon>
        <taxon>Saccharopolyspora</taxon>
    </lineage>
</organism>
<reference evidence="5 6" key="1">
    <citation type="submission" date="2020-07" db="EMBL/GenBank/DDBJ databases">
        <title>Sequencing the genomes of 1000 actinobacteria strains.</title>
        <authorList>
            <person name="Klenk H.-P."/>
        </authorList>
    </citation>
    <scope>NUCLEOTIDE SEQUENCE [LARGE SCALE GENOMIC DNA]</scope>
    <source>
        <strain evidence="5 6">DSM 44065</strain>
    </source>
</reference>
<comment type="caution">
    <text evidence="5">The sequence shown here is derived from an EMBL/GenBank/DDBJ whole genome shotgun (WGS) entry which is preliminary data.</text>
</comment>
<evidence type="ECO:0000256" key="3">
    <source>
        <dbReference type="ARBA" id="ARBA00022827"/>
    </source>
</evidence>
<dbReference type="Gene3D" id="3.30.70.2450">
    <property type="match status" value="1"/>
</dbReference>
<accession>A0A853ADZ7</accession>
<evidence type="ECO:0000313" key="5">
    <source>
        <dbReference type="EMBL" id="NYI82704.1"/>
    </source>
</evidence>
<dbReference type="Gene3D" id="3.50.50.60">
    <property type="entry name" value="FAD/NAD(P)-binding domain"/>
    <property type="match status" value="1"/>
</dbReference>
<protein>
    <submittedName>
        <fullName evidence="5">4,5-epoxidase</fullName>
    </submittedName>
</protein>
<dbReference type="InterPro" id="IPR036188">
    <property type="entry name" value="FAD/NAD-bd_sf"/>
</dbReference>